<keyword evidence="3" id="KW-1185">Reference proteome</keyword>
<dbReference type="PANTHER" id="PTHR33198">
    <property type="entry name" value="ANK_REP_REGION DOMAIN-CONTAINING PROTEIN-RELATED"/>
    <property type="match status" value="1"/>
</dbReference>
<dbReference type="Proteomes" id="UP000595437">
    <property type="component" value="Chromosome 9"/>
</dbReference>
<dbReference type="AlphaFoldDB" id="A0A7T8GZX6"/>
<protein>
    <submittedName>
        <fullName evidence="2">Uncharacterized protein</fullName>
    </submittedName>
</protein>
<gene>
    <name evidence="2" type="ORF">FKW44_014714</name>
</gene>
<sequence length="339" mass="38708">MKSSKTVAKLATRRREQLRRQCDGLVEELKTRIIRLEVAVPPTEEDVDIATTFSEEVGKRLDRLEEAVLECQAFKDDEEDAEDDSFDHVNGLRIETISEEGSRRSSTKQRPAPADRYPRLKAFNFSALSEVDQDISLRGFKEWRKKWESNGKLFNLTSFSRDIQVHSLLTAIGAHAGRIIVTHYAMDLEDEGTTVTLILDNLQAYYRSQRNLTVDRVNFVRRKQGPHETFDQFRFALADMADDAELCQTCREEQIVTRIIAGITDEKARCDLLKEREFPTLERAVTVCLASEVASINQATLSGSTINKVSLHRQSREKAKTRNRRQSSSRRPPKEGDAC</sequence>
<proteinExistence type="predicted"/>
<dbReference type="OrthoDB" id="6627168at2759"/>
<feature type="non-terminal residue" evidence="2">
    <location>
        <position position="1"/>
    </location>
</feature>
<dbReference type="PANTHER" id="PTHR33198:SF19">
    <property type="entry name" value="CCHC-TYPE DOMAIN-CONTAINING PROTEIN"/>
    <property type="match status" value="1"/>
</dbReference>
<name>A0A7T8GZX6_CALRO</name>
<accession>A0A7T8GZX6</accession>
<evidence type="ECO:0000313" key="2">
    <source>
        <dbReference type="EMBL" id="QQP40606.1"/>
    </source>
</evidence>
<evidence type="ECO:0000256" key="1">
    <source>
        <dbReference type="SAM" id="MobiDB-lite"/>
    </source>
</evidence>
<reference evidence="3" key="1">
    <citation type="submission" date="2021-01" db="EMBL/GenBank/DDBJ databases">
        <title>Caligus Genome Assembly.</title>
        <authorList>
            <person name="Gallardo-Escarate C."/>
        </authorList>
    </citation>
    <scope>NUCLEOTIDE SEQUENCE [LARGE SCALE GENOMIC DNA]</scope>
</reference>
<dbReference type="EMBL" id="CP045898">
    <property type="protein sequence ID" value="QQP40606.1"/>
    <property type="molecule type" value="Genomic_DNA"/>
</dbReference>
<organism evidence="2 3">
    <name type="scientific">Caligus rogercresseyi</name>
    <name type="common">Sea louse</name>
    <dbReference type="NCBI Taxonomy" id="217165"/>
    <lineage>
        <taxon>Eukaryota</taxon>
        <taxon>Metazoa</taxon>
        <taxon>Ecdysozoa</taxon>
        <taxon>Arthropoda</taxon>
        <taxon>Crustacea</taxon>
        <taxon>Multicrustacea</taxon>
        <taxon>Hexanauplia</taxon>
        <taxon>Copepoda</taxon>
        <taxon>Siphonostomatoida</taxon>
        <taxon>Caligidae</taxon>
        <taxon>Caligus</taxon>
    </lineage>
</organism>
<evidence type="ECO:0000313" key="3">
    <source>
        <dbReference type="Proteomes" id="UP000595437"/>
    </source>
</evidence>
<feature type="region of interest" description="Disordered" evidence="1">
    <location>
        <begin position="309"/>
        <end position="339"/>
    </location>
</feature>